<proteinExistence type="predicted"/>
<keyword evidence="4" id="KW-0539">Nucleus</keyword>
<evidence type="ECO:0000256" key="1">
    <source>
        <dbReference type="ARBA" id="ARBA00004123"/>
    </source>
</evidence>
<evidence type="ECO:0000313" key="8">
    <source>
        <dbReference type="Proteomes" id="UP000241394"/>
    </source>
</evidence>
<feature type="region of interest" description="Disordered" evidence="5">
    <location>
        <begin position="509"/>
        <end position="531"/>
    </location>
</feature>
<dbReference type="STRING" id="1590841.A0A2R6Q3N6"/>
<comment type="caution">
    <text evidence="7">The sequence shown here is derived from an EMBL/GenBank/DDBJ whole genome shotgun (WGS) entry which is preliminary data.</text>
</comment>
<dbReference type="Gramene" id="PSS01494">
    <property type="protein sequence ID" value="PSS01494"/>
    <property type="gene ID" value="CEY00_Acc22851"/>
</dbReference>
<dbReference type="PROSITE" id="PS51293">
    <property type="entry name" value="SANT"/>
    <property type="match status" value="1"/>
</dbReference>
<name>A0A2R6Q3N6_ACTCC</name>
<dbReference type="FunCoup" id="A0A2R6Q3N6">
    <property type="interactions" value="1679"/>
</dbReference>
<accession>A0A2R6Q3N6</accession>
<feature type="domain" description="SANT" evidence="6">
    <location>
        <begin position="174"/>
        <end position="225"/>
    </location>
</feature>
<dbReference type="FunFam" id="1.10.10.60:FF:000374">
    <property type="entry name" value="Arginine-glutamic acid dipeptide repeat protein"/>
    <property type="match status" value="1"/>
</dbReference>
<dbReference type="Proteomes" id="UP000241394">
    <property type="component" value="Chromosome LG20"/>
</dbReference>
<keyword evidence="3" id="KW-0804">Transcription</keyword>
<feature type="compositionally biased region" description="Basic and acidic residues" evidence="5">
    <location>
        <begin position="437"/>
        <end position="456"/>
    </location>
</feature>
<comment type="subcellular location">
    <subcellularLocation>
        <location evidence="1">Nucleus</location>
    </subcellularLocation>
</comment>
<dbReference type="InterPro" id="IPR017884">
    <property type="entry name" value="SANT_dom"/>
</dbReference>
<dbReference type="InterPro" id="IPR056067">
    <property type="entry name" value="DUF7650"/>
</dbReference>
<keyword evidence="8" id="KW-1185">Reference proteome</keyword>
<evidence type="ECO:0000256" key="5">
    <source>
        <dbReference type="SAM" id="MobiDB-lite"/>
    </source>
</evidence>
<organism evidence="7 8">
    <name type="scientific">Actinidia chinensis var. chinensis</name>
    <name type="common">Chinese soft-hair kiwi</name>
    <dbReference type="NCBI Taxonomy" id="1590841"/>
    <lineage>
        <taxon>Eukaryota</taxon>
        <taxon>Viridiplantae</taxon>
        <taxon>Streptophyta</taxon>
        <taxon>Embryophyta</taxon>
        <taxon>Tracheophyta</taxon>
        <taxon>Spermatophyta</taxon>
        <taxon>Magnoliopsida</taxon>
        <taxon>eudicotyledons</taxon>
        <taxon>Gunneridae</taxon>
        <taxon>Pentapetalae</taxon>
        <taxon>asterids</taxon>
        <taxon>Ericales</taxon>
        <taxon>Actinidiaceae</taxon>
        <taxon>Actinidia</taxon>
    </lineage>
</organism>
<dbReference type="PANTHER" id="PTHR13859">
    <property type="entry name" value="ATROPHIN-RELATED"/>
    <property type="match status" value="1"/>
</dbReference>
<dbReference type="InParanoid" id="A0A2R6Q3N6"/>
<dbReference type="OMA" id="VKGSHYF"/>
<feature type="non-terminal residue" evidence="7">
    <location>
        <position position="1"/>
    </location>
</feature>
<dbReference type="GO" id="GO:0005634">
    <property type="term" value="C:nucleus"/>
    <property type="evidence" value="ECO:0007669"/>
    <property type="project" value="UniProtKB-SubCell"/>
</dbReference>
<evidence type="ECO:0000256" key="4">
    <source>
        <dbReference type="ARBA" id="ARBA00023242"/>
    </source>
</evidence>
<gene>
    <name evidence="7" type="ORF">CEY00_Acc22851</name>
</gene>
<dbReference type="Pfam" id="PF25826">
    <property type="entry name" value="DUF7952"/>
    <property type="match status" value="1"/>
</dbReference>
<protein>
    <submittedName>
        <fullName evidence="7">Arginine-glutamic acid dipeptide repeats protein</fullName>
    </submittedName>
</protein>
<feature type="compositionally biased region" description="Polar residues" evidence="5">
    <location>
        <begin position="730"/>
        <end position="743"/>
    </location>
</feature>
<evidence type="ECO:0000313" key="7">
    <source>
        <dbReference type="EMBL" id="PSS01494.1"/>
    </source>
</evidence>
<feature type="compositionally biased region" description="Acidic residues" evidence="5">
    <location>
        <begin position="519"/>
        <end position="531"/>
    </location>
</feature>
<keyword evidence="2" id="KW-0805">Transcription regulation</keyword>
<feature type="region of interest" description="Disordered" evidence="5">
    <location>
        <begin position="432"/>
        <end position="456"/>
    </location>
</feature>
<feature type="compositionally biased region" description="Basic and acidic residues" evidence="5">
    <location>
        <begin position="765"/>
        <end position="776"/>
    </location>
</feature>
<dbReference type="Pfam" id="PF24662">
    <property type="entry name" value="DUF7650"/>
    <property type="match status" value="1"/>
</dbReference>
<feature type="region of interest" description="Disordered" evidence="5">
    <location>
        <begin position="711"/>
        <end position="794"/>
    </location>
</feature>
<dbReference type="EMBL" id="NKQK01000020">
    <property type="protein sequence ID" value="PSS01494.1"/>
    <property type="molecule type" value="Genomic_DNA"/>
</dbReference>
<feature type="compositionally biased region" description="Polar residues" evidence="5">
    <location>
        <begin position="711"/>
        <end position="720"/>
    </location>
</feature>
<dbReference type="GO" id="GO:0003714">
    <property type="term" value="F:transcription corepressor activity"/>
    <property type="evidence" value="ECO:0007669"/>
    <property type="project" value="TreeGrafter"/>
</dbReference>
<dbReference type="AlphaFoldDB" id="A0A2R6Q3N6"/>
<evidence type="ECO:0000256" key="3">
    <source>
        <dbReference type="ARBA" id="ARBA00023163"/>
    </source>
</evidence>
<dbReference type="PANTHER" id="PTHR13859:SF11">
    <property type="entry name" value="GRUNGE, ISOFORM J"/>
    <property type="match status" value="1"/>
</dbReference>
<reference evidence="7 8" key="1">
    <citation type="submission" date="2017-07" db="EMBL/GenBank/DDBJ databases">
        <title>An improved, manually edited Actinidia chinensis var. chinensis (kiwifruit) genome highlights the challenges associated with draft genomes and gene prediction in plants.</title>
        <authorList>
            <person name="Pilkington S."/>
            <person name="Crowhurst R."/>
            <person name="Hilario E."/>
            <person name="Nardozza S."/>
            <person name="Fraser L."/>
            <person name="Peng Y."/>
            <person name="Gunaseelan K."/>
            <person name="Simpson R."/>
            <person name="Tahir J."/>
            <person name="Deroles S."/>
            <person name="Templeton K."/>
            <person name="Luo Z."/>
            <person name="Davy M."/>
            <person name="Cheng C."/>
            <person name="Mcneilage M."/>
            <person name="Scaglione D."/>
            <person name="Liu Y."/>
            <person name="Zhang Q."/>
            <person name="Datson P."/>
            <person name="De Silva N."/>
            <person name="Gardiner S."/>
            <person name="Bassett H."/>
            <person name="Chagne D."/>
            <person name="Mccallum J."/>
            <person name="Dzierzon H."/>
            <person name="Deng C."/>
            <person name="Wang Y.-Y."/>
            <person name="Barron N."/>
            <person name="Manako K."/>
            <person name="Bowen J."/>
            <person name="Foster T."/>
            <person name="Erridge Z."/>
            <person name="Tiffin H."/>
            <person name="Waite C."/>
            <person name="Davies K."/>
            <person name="Grierson E."/>
            <person name="Laing W."/>
            <person name="Kirk R."/>
            <person name="Chen X."/>
            <person name="Wood M."/>
            <person name="Montefiori M."/>
            <person name="Brummell D."/>
            <person name="Schwinn K."/>
            <person name="Catanach A."/>
            <person name="Fullerton C."/>
            <person name="Li D."/>
            <person name="Meiyalaghan S."/>
            <person name="Nieuwenhuizen N."/>
            <person name="Read N."/>
            <person name="Prakash R."/>
            <person name="Hunter D."/>
            <person name="Zhang H."/>
            <person name="Mckenzie M."/>
            <person name="Knabel M."/>
            <person name="Harris A."/>
            <person name="Allan A."/>
            <person name="Chen A."/>
            <person name="Janssen B."/>
            <person name="Plunkett B."/>
            <person name="Dwamena C."/>
            <person name="Voogd C."/>
            <person name="Leif D."/>
            <person name="Lafferty D."/>
            <person name="Souleyre E."/>
            <person name="Varkonyi-Gasic E."/>
            <person name="Gambi F."/>
            <person name="Hanley J."/>
            <person name="Yao J.-L."/>
            <person name="Cheung J."/>
            <person name="David K."/>
            <person name="Warren B."/>
            <person name="Marsh K."/>
            <person name="Snowden K."/>
            <person name="Lin-Wang K."/>
            <person name="Brian L."/>
            <person name="Martinez-Sanchez M."/>
            <person name="Wang M."/>
            <person name="Ileperuma N."/>
            <person name="Macnee N."/>
            <person name="Campin R."/>
            <person name="Mcatee P."/>
            <person name="Drummond R."/>
            <person name="Espley R."/>
            <person name="Ireland H."/>
            <person name="Wu R."/>
            <person name="Atkinson R."/>
            <person name="Karunairetnam S."/>
            <person name="Bulley S."/>
            <person name="Chunkath S."/>
            <person name="Hanley Z."/>
            <person name="Storey R."/>
            <person name="Thrimawithana A."/>
            <person name="Thomson S."/>
            <person name="David C."/>
            <person name="Testolin R."/>
        </authorList>
    </citation>
    <scope>NUCLEOTIDE SEQUENCE [LARGE SCALE GENOMIC DNA]</scope>
    <source>
        <strain evidence="8">cv. Red5</strain>
        <tissue evidence="7">Young leaf</tissue>
    </source>
</reference>
<dbReference type="InterPro" id="IPR057712">
    <property type="entry name" value="DUF7952"/>
</dbReference>
<evidence type="ECO:0000256" key="2">
    <source>
        <dbReference type="ARBA" id="ARBA00023015"/>
    </source>
</evidence>
<sequence length="833" mass="93810">QSDHNEECIEDTSMEHLLSPDSSDAYNVFGEPELFPRVGDQYQVEIPPLMTELEYCLYMKNPFEVELFPGVPFDFLMGLPIPITWIGYVKHERQELLGASNDTLNKNRLLESDGTKATKISLKVEESSLKVEPPEIGLENAIGIGDSTNLDLDQEMKRKMHKYVGEQYCLVPGSFGGSWSDVEEASFLLGLYIFGKNLVQVKRFIDSKKMGDLLSFYYGKFFRSDEYRRWSDCRKMRSRRCAYGQRIFTRSRQQELLSRLSRNVSEECQNNLVEVSKTFGEGKISLEEYVSTLKAIIGINRLVEAVGIGKGKQDLTGVAVETSKSNHIVPMCPEVPIGKACSSLTPKEIIKFLTGHIRLSKARTSDLFWEAVWPRLLARGWHSEQPRYSLVFLTPGVKKFSRRRLLKGRDYFDSVTDVLSKVASEPGLLELDTETNESNRNKEENGRTSETKLEQNDLSDRKLHCYLQSQTPNHSTDLMKFTVVDTSLEDGKLFRVRELRTLPLEDSTKTTFRSHSEGNDEDSSDVSSEDSDSMDTVLFDLKDKNVSNSKKSASIFQTGSKHRGVAISNSYSGDAYFKNTKDFTKFCDYKKPIESLKCCKRLKEDNLTGLAPVTKRHRRLLSCTRSEVSHGILGFSASQNFSSSETTDSSENNLHGMKKRVLSTISPKGIFCNTNFGGEASYEKPKQWPLIDLNLPQVPPDFETIEASTIELQQPESSTAPKRPLDVTCTEPNGSRRQSTRNRPPTARALEALANGFLTTGPRRRNNESSSREASRSRPRRAHGGMVTTERFGNGFVSPLTGEVGNGVCDRKSDMYSKFQVLSEGNAVKVPEP</sequence>
<dbReference type="OrthoDB" id="1634742at2759"/>
<reference evidence="8" key="2">
    <citation type="journal article" date="2018" name="BMC Genomics">
        <title>A manually annotated Actinidia chinensis var. chinensis (kiwifruit) genome highlights the challenges associated with draft genomes and gene prediction in plants.</title>
        <authorList>
            <person name="Pilkington S.M."/>
            <person name="Crowhurst R."/>
            <person name="Hilario E."/>
            <person name="Nardozza S."/>
            <person name="Fraser L."/>
            <person name="Peng Y."/>
            <person name="Gunaseelan K."/>
            <person name="Simpson R."/>
            <person name="Tahir J."/>
            <person name="Deroles S.C."/>
            <person name="Templeton K."/>
            <person name="Luo Z."/>
            <person name="Davy M."/>
            <person name="Cheng C."/>
            <person name="McNeilage M."/>
            <person name="Scaglione D."/>
            <person name="Liu Y."/>
            <person name="Zhang Q."/>
            <person name="Datson P."/>
            <person name="De Silva N."/>
            <person name="Gardiner S.E."/>
            <person name="Bassett H."/>
            <person name="Chagne D."/>
            <person name="McCallum J."/>
            <person name="Dzierzon H."/>
            <person name="Deng C."/>
            <person name="Wang Y.Y."/>
            <person name="Barron L."/>
            <person name="Manako K."/>
            <person name="Bowen J."/>
            <person name="Foster T.M."/>
            <person name="Erridge Z.A."/>
            <person name="Tiffin H."/>
            <person name="Waite C.N."/>
            <person name="Davies K.M."/>
            <person name="Grierson E.P."/>
            <person name="Laing W.A."/>
            <person name="Kirk R."/>
            <person name="Chen X."/>
            <person name="Wood M."/>
            <person name="Montefiori M."/>
            <person name="Brummell D.A."/>
            <person name="Schwinn K.E."/>
            <person name="Catanach A."/>
            <person name="Fullerton C."/>
            <person name="Li D."/>
            <person name="Meiyalaghan S."/>
            <person name="Nieuwenhuizen N."/>
            <person name="Read N."/>
            <person name="Prakash R."/>
            <person name="Hunter D."/>
            <person name="Zhang H."/>
            <person name="McKenzie M."/>
            <person name="Knabel M."/>
            <person name="Harris A."/>
            <person name="Allan A.C."/>
            <person name="Gleave A."/>
            <person name="Chen A."/>
            <person name="Janssen B.J."/>
            <person name="Plunkett B."/>
            <person name="Ampomah-Dwamena C."/>
            <person name="Voogd C."/>
            <person name="Leif D."/>
            <person name="Lafferty D."/>
            <person name="Souleyre E.J.F."/>
            <person name="Varkonyi-Gasic E."/>
            <person name="Gambi F."/>
            <person name="Hanley J."/>
            <person name="Yao J.L."/>
            <person name="Cheung J."/>
            <person name="David K.M."/>
            <person name="Warren B."/>
            <person name="Marsh K."/>
            <person name="Snowden K.C."/>
            <person name="Lin-Wang K."/>
            <person name="Brian L."/>
            <person name="Martinez-Sanchez M."/>
            <person name="Wang M."/>
            <person name="Ileperuma N."/>
            <person name="Macnee N."/>
            <person name="Campin R."/>
            <person name="McAtee P."/>
            <person name="Drummond R.S.M."/>
            <person name="Espley R.V."/>
            <person name="Ireland H.S."/>
            <person name="Wu R."/>
            <person name="Atkinson R.G."/>
            <person name="Karunairetnam S."/>
            <person name="Bulley S."/>
            <person name="Chunkath S."/>
            <person name="Hanley Z."/>
            <person name="Storey R."/>
            <person name="Thrimawithana A.H."/>
            <person name="Thomson S."/>
            <person name="David C."/>
            <person name="Testolin R."/>
            <person name="Huang H."/>
            <person name="Hellens R.P."/>
            <person name="Schaffer R.J."/>
        </authorList>
    </citation>
    <scope>NUCLEOTIDE SEQUENCE [LARGE SCALE GENOMIC DNA]</scope>
    <source>
        <strain evidence="8">cv. Red5</strain>
    </source>
</reference>
<evidence type="ECO:0000259" key="6">
    <source>
        <dbReference type="PROSITE" id="PS51293"/>
    </source>
</evidence>